<evidence type="ECO:0000259" key="2">
    <source>
        <dbReference type="Pfam" id="PF20238"/>
    </source>
</evidence>
<evidence type="ECO:0000256" key="1">
    <source>
        <dbReference type="SAM" id="SignalP"/>
    </source>
</evidence>
<reference evidence="3 4" key="1">
    <citation type="submission" date="2023-01" db="EMBL/GenBank/DDBJ databases">
        <title>Analysis of 21 Apiospora genomes using comparative genomics revels a genus with tremendous synthesis potential of carbohydrate active enzymes and secondary metabolites.</title>
        <authorList>
            <person name="Sorensen T."/>
        </authorList>
    </citation>
    <scope>NUCLEOTIDE SEQUENCE [LARGE SCALE GENOMIC DNA]</scope>
    <source>
        <strain evidence="3 4">CBS 83171</strain>
    </source>
</reference>
<evidence type="ECO:0000313" key="3">
    <source>
        <dbReference type="EMBL" id="KAK8060268.1"/>
    </source>
</evidence>
<dbReference type="InterPro" id="IPR046530">
    <property type="entry name" value="BIM1-like_dom"/>
</dbReference>
<feature type="chain" id="PRO_5046301994" description="Copper acquisition factor BIM1-like domain-containing protein" evidence="1">
    <location>
        <begin position="21"/>
        <end position="183"/>
    </location>
</feature>
<dbReference type="Pfam" id="PF20238">
    <property type="entry name" value="BIM1-like_dom"/>
    <property type="match status" value="1"/>
</dbReference>
<protein>
    <recommendedName>
        <fullName evidence="2">Copper acquisition factor BIM1-like domain-containing protein</fullName>
    </recommendedName>
</protein>
<keyword evidence="4" id="KW-1185">Reference proteome</keyword>
<sequence length="183" mass="20516">MHVQTTVLALFGLLASQARSEMKLTSPPPITKFGREGPCDKMDPHDRTHVEEWPVNGHDVGLVFSEANTYVTLEATVINEGSLYDFRDLRPRIHIHRADDYCFMRIRGVKEWIGKPALFQAKQYTPGVGYNFTCAAIKFVKGGPHKPTCRGFHEQLVDAVAHPLDGPPLEEGNGEIKYIEADE</sequence>
<gene>
    <name evidence="3" type="ORF">PG996_010198</name>
</gene>
<dbReference type="EMBL" id="JAQQWM010000006">
    <property type="protein sequence ID" value="KAK8060268.1"/>
    <property type="molecule type" value="Genomic_DNA"/>
</dbReference>
<comment type="caution">
    <text evidence="3">The sequence shown here is derived from an EMBL/GenBank/DDBJ whole genome shotgun (WGS) entry which is preliminary data.</text>
</comment>
<dbReference type="Proteomes" id="UP001446871">
    <property type="component" value="Unassembled WGS sequence"/>
</dbReference>
<proteinExistence type="predicted"/>
<feature type="signal peptide" evidence="1">
    <location>
        <begin position="1"/>
        <end position="20"/>
    </location>
</feature>
<accession>A0ABR1UMV8</accession>
<name>A0ABR1UMV8_9PEZI</name>
<organism evidence="3 4">
    <name type="scientific">Apiospora saccharicola</name>
    <dbReference type="NCBI Taxonomy" id="335842"/>
    <lineage>
        <taxon>Eukaryota</taxon>
        <taxon>Fungi</taxon>
        <taxon>Dikarya</taxon>
        <taxon>Ascomycota</taxon>
        <taxon>Pezizomycotina</taxon>
        <taxon>Sordariomycetes</taxon>
        <taxon>Xylariomycetidae</taxon>
        <taxon>Amphisphaeriales</taxon>
        <taxon>Apiosporaceae</taxon>
        <taxon>Apiospora</taxon>
    </lineage>
</organism>
<feature type="domain" description="Copper acquisition factor BIM1-like" evidence="2">
    <location>
        <begin position="35"/>
        <end position="149"/>
    </location>
</feature>
<evidence type="ECO:0000313" key="4">
    <source>
        <dbReference type="Proteomes" id="UP001446871"/>
    </source>
</evidence>
<keyword evidence="1" id="KW-0732">Signal</keyword>